<dbReference type="Proteomes" id="UP000813462">
    <property type="component" value="Unassembled WGS sequence"/>
</dbReference>
<comment type="similarity">
    <text evidence="1">Belongs to the plant acyltransferase family.</text>
</comment>
<comment type="caution">
    <text evidence="4">The sequence shown here is derived from an EMBL/GenBank/DDBJ whole genome shotgun (WGS) entry which is preliminary data.</text>
</comment>
<evidence type="ECO:0000313" key="4">
    <source>
        <dbReference type="EMBL" id="KAH7533785.1"/>
    </source>
</evidence>
<protein>
    <recommendedName>
        <fullName evidence="6">BAHD acyltransferase At5g47980-like</fullName>
    </recommendedName>
</protein>
<keyword evidence="2" id="KW-0808">Transferase</keyword>
<evidence type="ECO:0008006" key="6">
    <source>
        <dbReference type="Google" id="ProtNLM"/>
    </source>
</evidence>
<dbReference type="InterPro" id="IPR023213">
    <property type="entry name" value="CAT-like_dom_sf"/>
</dbReference>
<proteinExistence type="inferred from homology"/>
<dbReference type="Gene3D" id="3.30.559.10">
    <property type="entry name" value="Chloramphenicol acetyltransferase-like domain"/>
    <property type="match status" value="3"/>
</dbReference>
<dbReference type="AlphaFoldDB" id="A0A978VL16"/>
<evidence type="ECO:0000313" key="5">
    <source>
        <dbReference type="Proteomes" id="UP000813462"/>
    </source>
</evidence>
<reference evidence="4" key="1">
    <citation type="journal article" date="2021" name="Front. Plant Sci.">
        <title>Chromosome-Scale Genome Assembly for Chinese Sour Jujube and Insights Into Its Genome Evolution and Domestication Signature.</title>
        <authorList>
            <person name="Shen L.-Y."/>
            <person name="Luo H."/>
            <person name="Wang X.-L."/>
            <person name="Wang X.-M."/>
            <person name="Qiu X.-J."/>
            <person name="Liu H."/>
            <person name="Zhou S.-S."/>
            <person name="Jia K.-H."/>
            <person name="Nie S."/>
            <person name="Bao Y.-T."/>
            <person name="Zhang R.-G."/>
            <person name="Yun Q.-Z."/>
            <person name="Chai Y.-H."/>
            <person name="Lu J.-Y."/>
            <person name="Li Y."/>
            <person name="Zhao S.-W."/>
            <person name="Mao J.-F."/>
            <person name="Jia S.-G."/>
            <person name="Mao Y.-M."/>
        </authorList>
    </citation>
    <scope>NUCLEOTIDE SEQUENCE</scope>
    <source>
        <strain evidence="4">AT0</strain>
        <tissue evidence="4">Leaf</tissue>
    </source>
</reference>
<sequence length="330" mass="36721">MIMTTTTKMLEPITSKLECIAVSQASLNNLTLRHSKHFHPIDQPHHDHQSSKDSTSIPLLQVQASFFECGGLAIGLCMSHKLADAATMSKFISIWAAIAAGHEQPAQTQQLPIVEFNAASYFPPREHLSAFKSPITISKVPNKCVVKKRYVFDRTNIEALREKAVSQSVKRPSRVEAVTVLIWRCAMAAAWDKPTTLLDNKDAGDSSKKKKKKKSIIIQLVNIRKRGESNGAARFGCSAQESSRNNRDEDDEMKLYTCNSWCRFELYDVADFGWGKPIWISANDNNSFLLMDTKGGDGIEALVTLSEEEKALLEKDDELLTFATSNPSVS</sequence>
<dbReference type="PANTHER" id="PTHR31623:SF122">
    <property type="entry name" value="HXXXD-TYPE ACYL-TRANSFERASE FAMILY PROTEIN"/>
    <property type="match status" value="1"/>
</dbReference>
<evidence type="ECO:0000256" key="1">
    <source>
        <dbReference type="ARBA" id="ARBA00009861"/>
    </source>
</evidence>
<dbReference type="EMBL" id="JAEACU010000004">
    <property type="protein sequence ID" value="KAH7533785.1"/>
    <property type="molecule type" value="Genomic_DNA"/>
</dbReference>
<keyword evidence="3" id="KW-0012">Acyltransferase</keyword>
<accession>A0A978VL16</accession>
<organism evidence="4 5">
    <name type="scientific">Ziziphus jujuba var. spinosa</name>
    <dbReference type="NCBI Taxonomy" id="714518"/>
    <lineage>
        <taxon>Eukaryota</taxon>
        <taxon>Viridiplantae</taxon>
        <taxon>Streptophyta</taxon>
        <taxon>Embryophyta</taxon>
        <taxon>Tracheophyta</taxon>
        <taxon>Spermatophyta</taxon>
        <taxon>Magnoliopsida</taxon>
        <taxon>eudicotyledons</taxon>
        <taxon>Gunneridae</taxon>
        <taxon>Pentapetalae</taxon>
        <taxon>rosids</taxon>
        <taxon>fabids</taxon>
        <taxon>Rosales</taxon>
        <taxon>Rhamnaceae</taxon>
        <taxon>Paliureae</taxon>
        <taxon>Ziziphus</taxon>
    </lineage>
</organism>
<dbReference type="Pfam" id="PF02458">
    <property type="entry name" value="Transferase"/>
    <property type="match status" value="2"/>
</dbReference>
<evidence type="ECO:0000256" key="2">
    <source>
        <dbReference type="ARBA" id="ARBA00022679"/>
    </source>
</evidence>
<gene>
    <name evidence="4" type="ORF">FEM48_Zijuj04G0168700</name>
</gene>
<dbReference type="PANTHER" id="PTHR31623">
    <property type="entry name" value="F21J9.9"/>
    <property type="match status" value="1"/>
</dbReference>
<evidence type="ECO:0000256" key="3">
    <source>
        <dbReference type="ARBA" id="ARBA00023315"/>
    </source>
</evidence>
<name>A0A978VL16_ZIZJJ</name>
<dbReference type="GO" id="GO:0016746">
    <property type="term" value="F:acyltransferase activity"/>
    <property type="evidence" value="ECO:0007669"/>
    <property type="project" value="UniProtKB-KW"/>
</dbReference>